<evidence type="ECO:0000313" key="2">
    <source>
        <dbReference type="Proteomes" id="UP000324222"/>
    </source>
</evidence>
<protein>
    <submittedName>
        <fullName evidence="1">Uncharacterized protein</fullName>
    </submittedName>
</protein>
<gene>
    <name evidence="1" type="ORF">E2C01_012010</name>
</gene>
<dbReference type="Proteomes" id="UP000324222">
    <property type="component" value="Unassembled WGS sequence"/>
</dbReference>
<reference evidence="1 2" key="1">
    <citation type="submission" date="2019-05" db="EMBL/GenBank/DDBJ databases">
        <title>Another draft genome of Portunus trituberculatus and its Hox gene families provides insights of decapod evolution.</title>
        <authorList>
            <person name="Jeong J.-H."/>
            <person name="Song I."/>
            <person name="Kim S."/>
            <person name="Choi T."/>
            <person name="Kim D."/>
            <person name="Ryu S."/>
            <person name="Kim W."/>
        </authorList>
    </citation>
    <scope>NUCLEOTIDE SEQUENCE [LARGE SCALE GENOMIC DNA]</scope>
    <source>
        <tissue evidence="1">Muscle</tissue>
    </source>
</reference>
<comment type="caution">
    <text evidence="1">The sequence shown here is derived from an EMBL/GenBank/DDBJ whole genome shotgun (WGS) entry which is preliminary data.</text>
</comment>
<name>A0A5B7DCD0_PORTR</name>
<keyword evidence="2" id="KW-1185">Reference proteome</keyword>
<evidence type="ECO:0000313" key="1">
    <source>
        <dbReference type="EMBL" id="MPC19102.1"/>
    </source>
</evidence>
<proteinExistence type="predicted"/>
<accession>A0A5B7DCD0</accession>
<dbReference type="EMBL" id="VSRR010000740">
    <property type="protein sequence ID" value="MPC19102.1"/>
    <property type="molecule type" value="Genomic_DNA"/>
</dbReference>
<dbReference type="AlphaFoldDB" id="A0A5B7DCD0"/>
<sequence length="75" mass="8328">MKQEIIDKHERGVRCLRIINSLSCSLTPLTPDSSTTTHTPLLDAADFLHDSNMVHQLKQLGICEAQLPDGSTRDN</sequence>
<organism evidence="1 2">
    <name type="scientific">Portunus trituberculatus</name>
    <name type="common">Swimming crab</name>
    <name type="synonym">Neptunus trituberculatus</name>
    <dbReference type="NCBI Taxonomy" id="210409"/>
    <lineage>
        <taxon>Eukaryota</taxon>
        <taxon>Metazoa</taxon>
        <taxon>Ecdysozoa</taxon>
        <taxon>Arthropoda</taxon>
        <taxon>Crustacea</taxon>
        <taxon>Multicrustacea</taxon>
        <taxon>Malacostraca</taxon>
        <taxon>Eumalacostraca</taxon>
        <taxon>Eucarida</taxon>
        <taxon>Decapoda</taxon>
        <taxon>Pleocyemata</taxon>
        <taxon>Brachyura</taxon>
        <taxon>Eubrachyura</taxon>
        <taxon>Portunoidea</taxon>
        <taxon>Portunidae</taxon>
        <taxon>Portuninae</taxon>
        <taxon>Portunus</taxon>
    </lineage>
</organism>